<reference evidence="1 2" key="1">
    <citation type="submission" date="2016-11" db="EMBL/GenBank/DDBJ databases">
        <authorList>
            <person name="Jaros S."/>
            <person name="Januszkiewicz K."/>
            <person name="Wedrychowicz H."/>
        </authorList>
    </citation>
    <scope>NUCLEOTIDE SEQUENCE [LARGE SCALE GENOMIC DNA]</scope>
    <source>
        <strain evidence="1 2">DSM 3074</strain>
    </source>
</reference>
<gene>
    <name evidence="1" type="ORF">SAMN02745671_00353</name>
</gene>
<sequence>MAVTALESGENGALLCPECKRPLVYKDGGQVRVVDGKVDYENIKPRHVCFYCQKFYREMLHSGYYDVFDLDDELKEEAKTLHLDIPGTDEESGEKSSKDVENVVRLIKGRGGSYNCPRCKNTLRCTEGGAIRVIGDKVDYESIKPKFICDSCKVFYRELLTSGMYDTFPLEEEDQQEQPQKNTVTDINPVVALAKNGSGHYLCPACNQELEFSDGGQVRVVNGKVDYENVKPRYICRRCETFYRELLSSGLYERFDLEELTLPPERKKIIGTGDLEPMQLKRDENGNCSCPRCGANMRYLEPEAVKIINGRADMRDTVARFACDECSSIYRRIATTDYYQWSEN</sequence>
<evidence type="ECO:0000313" key="2">
    <source>
        <dbReference type="Proteomes" id="UP000191240"/>
    </source>
</evidence>
<dbReference type="AlphaFoldDB" id="A0A1M6AH48"/>
<proteinExistence type="predicted"/>
<name>A0A1M6AH48_9FIRM</name>
<organism evidence="1 2">
    <name type="scientific">Anaerovibrio lipolyticus DSM 3074</name>
    <dbReference type="NCBI Taxonomy" id="1120997"/>
    <lineage>
        <taxon>Bacteria</taxon>
        <taxon>Bacillati</taxon>
        <taxon>Bacillota</taxon>
        <taxon>Negativicutes</taxon>
        <taxon>Selenomonadales</taxon>
        <taxon>Selenomonadaceae</taxon>
        <taxon>Anaerovibrio</taxon>
    </lineage>
</organism>
<dbReference type="EMBL" id="FQYW01000004">
    <property type="protein sequence ID" value="SHI35850.1"/>
    <property type="molecule type" value="Genomic_DNA"/>
</dbReference>
<evidence type="ECO:0000313" key="1">
    <source>
        <dbReference type="EMBL" id="SHI35850.1"/>
    </source>
</evidence>
<accession>A0A1M6AH48</accession>
<dbReference type="RefSeq" id="WP_052212155.1">
    <property type="nucleotide sequence ID" value="NZ_FQYW01000004.1"/>
</dbReference>
<dbReference type="Proteomes" id="UP000191240">
    <property type="component" value="Unassembled WGS sequence"/>
</dbReference>
<dbReference type="OrthoDB" id="1668824at2"/>
<protein>
    <submittedName>
        <fullName evidence="1">Uncharacterized protein</fullName>
    </submittedName>
</protein>